<dbReference type="PANTHER" id="PTHR23078:SF3">
    <property type="entry name" value="VESICLE-FUSING ATPASE"/>
    <property type="match status" value="1"/>
</dbReference>
<keyword evidence="3 6" id="KW-0547">Nucleotide-binding</keyword>
<dbReference type="Pfam" id="PF17862">
    <property type="entry name" value="AAA_lid_3"/>
    <property type="match status" value="1"/>
</dbReference>
<evidence type="ECO:0000256" key="1">
    <source>
        <dbReference type="ARBA" id="ARBA00006914"/>
    </source>
</evidence>
<comment type="cofactor">
    <cofactor evidence="6">
        <name>Mg(2+)</name>
        <dbReference type="ChEBI" id="CHEBI:18420"/>
    </cofactor>
    <text evidence="6">Binds 1 Mg(2+) ion per subunit.</text>
</comment>
<evidence type="ECO:0000313" key="9">
    <source>
        <dbReference type="EMBL" id="CAE0639609.1"/>
    </source>
</evidence>
<keyword evidence="6" id="KW-0378">Hydrolase</keyword>
<dbReference type="GO" id="GO:0035494">
    <property type="term" value="P:SNARE complex disassembly"/>
    <property type="evidence" value="ECO:0007669"/>
    <property type="project" value="InterPro"/>
</dbReference>
<dbReference type="InterPro" id="IPR009010">
    <property type="entry name" value="Asp_de-COase-like_dom_sf"/>
</dbReference>
<dbReference type="EMBL" id="HBIU01040492">
    <property type="protein sequence ID" value="CAE0639607.1"/>
    <property type="molecule type" value="Transcribed_RNA"/>
</dbReference>
<comment type="subcellular location">
    <subcellularLocation>
        <location evidence="6">Cytoplasm</location>
    </subcellularLocation>
</comment>
<dbReference type="SUPFAM" id="SSF52540">
    <property type="entry name" value="P-loop containing nucleoside triphosphate hydrolases"/>
    <property type="match status" value="2"/>
</dbReference>
<feature type="domain" description="AAA+ ATPase" evidence="7">
    <location>
        <begin position="256"/>
        <end position="403"/>
    </location>
</feature>
<dbReference type="InterPro" id="IPR041569">
    <property type="entry name" value="AAA_lid_3"/>
</dbReference>
<evidence type="ECO:0000256" key="5">
    <source>
        <dbReference type="ARBA" id="ARBA00022927"/>
    </source>
</evidence>
<keyword evidence="6" id="KW-0460">Magnesium</keyword>
<dbReference type="PANTHER" id="PTHR23078">
    <property type="entry name" value="VESICULAR-FUSION PROTEIN NSF"/>
    <property type="match status" value="1"/>
</dbReference>
<dbReference type="GO" id="GO:0005524">
    <property type="term" value="F:ATP binding"/>
    <property type="evidence" value="ECO:0007669"/>
    <property type="project" value="UniProtKB-UniRule"/>
</dbReference>
<dbReference type="GO" id="GO:0005795">
    <property type="term" value="C:Golgi stack"/>
    <property type="evidence" value="ECO:0007669"/>
    <property type="project" value="TreeGrafter"/>
</dbReference>
<dbReference type="Gene3D" id="3.40.50.300">
    <property type="entry name" value="P-loop containing nucleotide triphosphate hydrolases"/>
    <property type="match status" value="2"/>
</dbReference>
<dbReference type="InterPro" id="IPR039812">
    <property type="entry name" value="Vesicle-fus_ATPase"/>
</dbReference>
<evidence type="ECO:0000259" key="7">
    <source>
        <dbReference type="SMART" id="SM00382"/>
    </source>
</evidence>
<keyword evidence="6" id="KW-0963">Cytoplasm</keyword>
<dbReference type="FunFam" id="3.40.50.300:FF:000187">
    <property type="entry name" value="Vesicular-fusion ATPase SEC18"/>
    <property type="match status" value="1"/>
</dbReference>
<keyword evidence="6" id="KW-0931">ER-Golgi transport</keyword>
<dbReference type="InterPro" id="IPR027417">
    <property type="entry name" value="P-loop_NTPase"/>
</dbReference>
<dbReference type="GO" id="GO:0006891">
    <property type="term" value="P:intra-Golgi vesicle-mediated transport"/>
    <property type="evidence" value="ECO:0007669"/>
    <property type="project" value="TreeGrafter"/>
</dbReference>
<comment type="catalytic activity">
    <reaction evidence="6">
        <text>ATP + H2O = ADP + phosphate + H(+)</text>
        <dbReference type="Rhea" id="RHEA:13065"/>
        <dbReference type="ChEBI" id="CHEBI:15377"/>
        <dbReference type="ChEBI" id="CHEBI:15378"/>
        <dbReference type="ChEBI" id="CHEBI:30616"/>
        <dbReference type="ChEBI" id="CHEBI:43474"/>
        <dbReference type="ChEBI" id="CHEBI:456216"/>
        <dbReference type="EC" id="3.6.4.6"/>
    </reaction>
</comment>
<gene>
    <name evidence="8" type="ORF">HAKA00212_LOCUS18422</name>
    <name evidence="9" type="ORF">HAKA00212_LOCUS18424</name>
</gene>
<dbReference type="Gene3D" id="2.40.40.20">
    <property type="match status" value="1"/>
</dbReference>
<dbReference type="Pfam" id="PF00004">
    <property type="entry name" value="AAA"/>
    <property type="match status" value="2"/>
</dbReference>
<dbReference type="SMART" id="SM00382">
    <property type="entry name" value="AAA"/>
    <property type="match status" value="2"/>
</dbReference>
<dbReference type="Gene3D" id="3.10.330.10">
    <property type="match status" value="1"/>
</dbReference>
<dbReference type="GO" id="GO:0043001">
    <property type="term" value="P:Golgi to plasma membrane protein transport"/>
    <property type="evidence" value="ECO:0007669"/>
    <property type="project" value="TreeGrafter"/>
</dbReference>
<dbReference type="InterPro" id="IPR003593">
    <property type="entry name" value="AAA+_ATPase"/>
</dbReference>
<name>A0A6V1TI52_HETAK</name>
<dbReference type="InterPro" id="IPR003959">
    <property type="entry name" value="ATPase_AAA_core"/>
</dbReference>
<dbReference type="InterPro" id="IPR029067">
    <property type="entry name" value="CDC48_domain_2-like_sf"/>
</dbReference>
<dbReference type="EC" id="3.6.4.6" evidence="6"/>
<reference evidence="8" key="1">
    <citation type="submission" date="2021-01" db="EMBL/GenBank/DDBJ databases">
        <authorList>
            <person name="Corre E."/>
            <person name="Pelletier E."/>
            <person name="Niang G."/>
            <person name="Scheremetjew M."/>
            <person name="Finn R."/>
            <person name="Kale V."/>
            <person name="Holt S."/>
            <person name="Cochrane G."/>
            <person name="Meng A."/>
            <person name="Brown T."/>
            <person name="Cohen L."/>
        </authorList>
    </citation>
    <scope>NUCLEOTIDE SEQUENCE</scope>
    <source>
        <strain evidence="8">CCMP3107</strain>
    </source>
</reference>
<comment type="function">
    <text evidence="6">Required for vesicle-mediated transport. Catalyzes the fusion of transport vesicles within the Golgi cisternae. Is also required for transport from the endoplasmic reticulum to the Golgi stack. Seems to function as a fusion protein required for the delivery of cargo proteins to all compartments of the Golgi stack independent of vesicle origin.</text>
</comment>
<keyword evidence="5 6" id="KW-0653">Protein transport</keyword>
<dbReference type="GO" id="GO:0016887">
    <property type="term" value="F:ATP hydrolysis activity"/>
    <property type="evidence" value="ECO:0007669"/>
    <property type="project" value="InterPro"/>
</dbReference>
<organism evidence="8">
    <name type="scientific">Heterosigma akashiwo</name>
    <name type="common">Chromophytic alga</name>
    <name type="synonym">Heterosigma carterae</name>
    <dbReference type="NCBI Taxonomy" id="2829"/>
    <lineage>
        <taxon>Eukaryota</taxon>
        <taxon>Sar</taxon>
        <taxon>Stramenopiles</taxon>
        <taxon>Ochrophyta</taxon>
        <taxon>Raphidophyceae</taxon>
        <taxon>Chattonellales</taxon>
        <taxon>Chattonellaceae</taxon>
        <taxon>Heterosigma</taxon>
    </lineage>
</organism>
<dbReference type="InterPro" id="IPR003960">
    <property type="entry name" value="ATPase_AAA_CS"/>
</dbReference>
<dbReference type="PROSITE" id="PS00674">
    <property type="entry name" value="AAA"/>
    <property type="match status" value="1"/>
</dbReference>
<evidence type="ECO:0000256" key="4">
    <source>
        <dbReference type="ARBA" id="ARBA00022840"/>
    </source>
</evidence>
<keyword evidence="2 6" id="KW-0813">Transport</keyword>
<evidence type="ECO:0000313" key="8">
    <source>
        <dbReference type="EMBL" id="CAE0639607.1"/>
    </source>
</evidence>
<keyword evidence="4 6" id="KW-0067">ATP-binding</keyword>
<sequence length="739" mass="80511">MAPIALSVVNLPSQRLAYTNRVYLNSDDFLRLKAQVADNIAASTPRDQKLLLDINGHIYTASPLDAIESGSVALNGLQRRYSQLTLAQVVQGSPFIPHVDVALASVTVSVDFLVKNKARGTLKLDCKELSEAFKESFLHQAFNLGQELAWDFNGNKLAVQIQTLDISALNESSIGANQRIGQLLSPTRIDWTKTGGSPIQLSGSTASKGADIFQKDFDFGKLGIGGLDAEFNAIFRRAFASRIYPSHIIQEMGINHVRGMLLFGPPGCGKTLIARKIGEVLNAREPKIVNGPEILDKYVGGAEERIRALFEDAEREQAQEGDDSMLHIIIFDEIDAICKSRGSIRDGTGVHDSIVNQLLSKIDGVDSLNNILVIGMTNRKDMLDDALLRPGRLEVHVEIGLPDAAGRLQILGIHTRGAKSHGRLDPQAESNFPELSEMTKNFTGAEIEGLVKAAASYAFNRNVDVKDLTKPLDPQSLRMTWPDFQAAFAEIEPKFGANAQELGALYRNGVVHHGAQFDALATALRRLVDQVRSSDRTPLMSVLLEGAPLTGKTAVAAQLAVESGFPYVRILSADSMIGYSDGAKCQEILRLFTDSYKSPLSLILIDDIERIIDYVAIGPRFSNAVLQTLLVLLKKPPPVEGRKLLVVGTTGAAELLEDLQLVSAFAVRLAVPTLQLQDEIKTVLRELAPMSQAAMDEIAAAIHKPIGVKQLLQVTEMARTDSENVSVDRFIECLHTCGF</sequence>
<dbReference type="EMBL" id="HBIU01040494">
    <property type="protein sequence ID" value="CAE0639609.1"/>
    <property type="molecule type" value="Transcribed_RNA"/>
</dbReference>
<dbReference type="SUPFAM" id="SSF50692">
    <property type="entry name" value="ADC-like"/>
    <property type="match status" value="1"/>
</dbReference>
<dbReference type="FunFam" id="1.10.8.60:FF:000115">
    <property type="entry name" value="N-ethylmaleimide-sensitive fusion protein, putative"/>
    <property type="match status" value="1"/>
</dbReference>
<evidence type="ECO:0000256" key="6">
    <source>
        <dbReference type="RuleBase" id="RU367045"/>
    </source>
</evidence>
<comment type="similarity">
    <text evidence="1 6">Belongs to the AAA ATPase family.</text>
</comment>
<dbReference type="SUPFAM" id="SSF54585">
    <property type="entry name" value="Cdc48 domain 2-like"/>
    <property type="match status" value="1"/>
</dbReference>
<dbReference type="Gene3D" id="1.10.8.60">
    <property type="match status" value="2"/>
</dbReference>
<feature type="domain" description="AAA+ ATPase" evidence="7">
    <location>
        <begin position="538"/>
        <end position="675"/>
    </location>
</feature>
<dbReference type="AlphaFoldDB" id="A0A6V1TI52"/>
<evidence type="ECO:0000256" key="3">
    <source>
        <dbReference type="ARBA" id="ARBA00022741"/>
    </source>
</evidence>
<dbReference type="GO" id="GO:0046872">
    <property type="term" value="F:metal ion binding"/>
    <property type="evidence" value="ECO:0007669"/>
    <property type="project" value="UniProtKB-UniRule"/>
</dbReference>
<proteinExistence type="inferred from homology"/>
<accession>A0A6V1TI52</accession>
<protein>
    <recommendedName>
        <fullName evidence="6">Vesicle-fusing ATPase</fullName>
        <ecNumber evidence="6">3.6.4.6</ecNumber>
    </recommendedName>
</protein>
<dbReference type="FunFam" id="3.40.50.300:FF:000166">
    <property type="entry name" value="vesicle-fusing ATPase isoform X1"/>
    <property type="match status" value="1"/>
</dbReference>
<keyword evidence="6" id="KW-0479">Metal-binding</keyword>
<evidence type="ECO:0000256" key="2">
    <source>
        <dbReference type="ARBA" id="ARBA00022448"/>
    </source>
</evidence>